<dbReference type="HAMAP" id="MF_01113">
    <property type="entry name" value="DNApol_IV"/>
    <property type="match status" value="1"/>
</dbReference>
<dbReference type="InterPro" id="IPR043502">
    <property type="entry name" value="DNA/RNA_pol_sf"/>
</dbReference>
<dbReference type="EC" id="2.7.7.7" evidence="16"/>
<dbReference type="Gene3D" id="1.10.150.20">
    <property type="entry name" value="5' to 3' exonuclease, C-terminal subdomain"/>
    <property type="match status" value="1"/>
</dbReference>
<dbReference type="GO" id="GO:0003887">
    <property type="term" value="F:DNA-directed DNA polymerase activity"/>
    <property type="evidence" value="ECO:0007669"/>
    <property type="project" value="UniProtKB-EC"/>
</dbReference>
<evidence type="ECO:0000256" key="10">
    <source>
        <dbReference type="ARBA" id="ARBA00022842"/>
    </source>
</evidence>
<evidence type="ECO:0000256" key="3">
    <source>
        <dbReference type="ARBA" id="ARBA00022457"/>
    </source>
</evidence>
<keyword evidence="7 16" id="KW-0235">DNA replication</keyword>
<evidence type="ECO:0000256" key="6">
    <source>
        <dbReference type="ARBA" id="ARBA00022695"/>
    </source>
</evidence>
<evidence type="ECO:0000256" key="14">
    <source>
        <dbReference type="ARBA" id="ARBA00025589"/>
    </source>
</evidence>
<keyword evidence="3 16" id="KW-0515">Mutator protein</keyword>
<evidence type="ECO:0000256" key="5">
    <source>
        <dbReference type="ARBA" id="ARBA00022679"/>
    </source>
</evidence>
<dbReference type="InterPro" id="IPR022880">
    <property type="entry name" value="DNApol_IV"/>
</dbReference>
<dbReference type="NCBIfam" id="NF002883">
    <property type="entry name" value="PRK03352.1"/>
    <property type="match status" value="1"/>
</dbReference>
<reference evidence="19" key="1">
    <citation type="journal article" date="2019" name="Int. J. Syst. Evol. Microbiol.">
        <title>The Global Catalogue of Microorganisms (GCM) 10K type strain sequencing project: providing services to taxonomists for standard genome sequencing and annotation.</title>
        <authorList>
            <consortium name="The Broad Institute Genomics Platform"/>
            <consortium name="The Broad Institute Genome Sequencing Center for Infectious Disease"/>
            <person name="Wu L."/>
            <person name="Ma J."/>
        </authorList>
    </citation>
    <scope>NUCLEOTIDE SEQUENCE [LARGE SCALE GENOMIC DNA]</scope>
    <source>
        <strain evidence="19">CGMCC 1.12477</strain>
    </source>
</reference>
<comment type="cofactor">
    <cofactor evidence="16">
        <name>Mg(2+)</name>
        <dbReference type="ChEBI" id="CHEBI:18420"/>
    </cofactor>
    <text evidence="16">Binds 2 magnesium ions per subunit.</text>
</comment>
<evidence type="ECO:0000313" key="18">
    <source>
        <dbReference type="EMBL" id="MFD1947859.1"/>
    </source>
</evidence>
<dbReference type="Pfam" id="PF21999">
    <property type="entry name" value="IMS_HHH_1"/>
    <property type="match status" value="1"/>
</dbReference>
<feature type="active site" evidence="16">
    <location>
        <position position="117"/>
    </location>
</feature>
<dbReference type="InterPro" id="IPR001126">
    <property type="entry name" value="UmuC"/>
</dbReference>
<keyword evidence="13 16" id="KW-0234">DNA repair</keyword>
<evidence type="ECO:0000256" key="9">
    <source>
        <dbReference type="ARBA" id="ARBA00022763"/>
    </source>
</evidence>
<evidence type="ECO:0000256" key="2">
    <source>
        <dbReference type="ARBA" id="ARBA00010945"/>
    </source>
</evidence>
<proteinExistence type="inferred from homology"/>
<dbReference type="Gene3D" id="3.40.1170.60">
    <property type="match status" value="1"/>
</dbReference>
<evidence type="ECO:0000256" key="16">
    <source>
        <dbReference type="HAMAP-Rule" id="MF_01113"/>
    </source>
</evidence>
<dbReference type="InterPro" id="IPR036775">
    <property type="entry name" value="DNA_pol_Y-fam_lit_finger_sf"/>
</dbReference>
<dbReference type="Gene3D" id="3.30.70.270">
    <property type="match status" value="1"/>
</dbReference>
<dbReference type="InterPro" id="IPR050116">
    <property type="entry name" value="DNA_polymerase-Y"/>
</dbReference>
<dbReference type="RefSeq" id="WP_343919346.1">
    <property type="nucleotide sequence ID" value="NZ_BAAAJT010000002.1"/>
</dbReference>
<keyword evidence="10 16" id="KW-0460">Magnesium</keyword>
<dbReference type="Pfam" id="PF00817">
    <property type="entry name" value="IMS"/>
    <property type="match status" value="1"/>
</dbReference>
<comment type="subcellular location">
    <subcellularLocation>
        <location evidence="1 16">Cytoplasm</location>
    </subcellularLocation>
</comment>
<keyword evidence="6 16" id="KW-0548">Nucleotidyltransferase</keyword>
<keyword evidence="9 16" id="KW-0227">DNA damage</keyword>
<sequence>MSDEQVRRWVLHVDLDMFLAAVEVLRRPELAGLPVVVGGRGVVTERAVVSTASYEARELGIRSGMPLRTAHKKCPDAVFLPVDFPVYEEASTRVMAALRSLEWGGVPVVLEVLGWDEAFLGAGDGHGDLGDEAAVRGFADHVRAAVLAATRLHCSVGVGNNKLQAKIATDFGKPRGVYAITDDRWYDEMGDRPVRALWGVGAKIAGRLGALGITTVRELAASPTEVVAGEFGPTMGPWFHRLGRGVDSSPVDATPWVARAHGHEETFQRDLEWSEVPDAVRRLTARALASIDAEGRPAMRVHLKVRYRNFFTLTRSRKLPGPSRDLVVLEEAAVALLERVEQDKPVRLLGVRLEMVPPEGGYER</sequence>
<feature type="binding site" evidence="16">
    <location>
        <position position="116"/>
    </location>
    <ligand>
        <name>Mg(2+)</name>
        <dbReference type="ChEBI" id="CHEBI:18420"/>
    </ligand>
</feature>
<keyword evidence="5 16" id="KW-0808">Transferase</keyword>
<evidence type="ECO:0000256" key="1">
    <source>
        <dbReference type="ARBA" id="ARBA00004496"/>
    </source>
</evidence>
<comment type="subunit">
    <text evidence="16">Monomer.</text>
</comment>
<dbReference type="PROSITE" id="PS50173">
    <property type="entry name" value="UMUC"/>
    <property type="match status" value="1"/>
</dbReference>
<feature type="binding site" evidence="16">
    <location>
        <position position="14"/>
    </location>
    <ligand>
        <name>Mg(2+)</name>
        <dbReference type="ChEBI" id="CHEBI:18420"/>
    </ligand>
</feature>
<keyword evidence="8 16" id="KW-0479">Metal-binding</keyword>
<evidence type="ECO:0000256" key="11">
    <source>
        <dbReference type="ARBA" id="ARBA00022932"/>
    </source>
</evidence>
<dbReference type="SUPFAM" id="SSF100879">
    <property type="entry name" value="Lesion bypass DNA polymerase (Y-family), little finger domain"/>
    <property type="match status" value="1"/>
</dbReference>
<dbReference type="Pfam" id="PF11799">
    <property type="entry name" value="IMS_C"/>
    <property type="match status" value="1"/>
</dbReference>
<comment type="similarity">
    <text evidence="2 16">Belongs to the DNA polymerase type-Y family.</text>
</comment>
<evidence type="ECO:0000256" key="8">
    <source>
        <dbReference type="ARBA" id="ARBA00022723"/>
    </source>
</evidence>
<dbReference type="PANTHER" id="PTHR11076">
    <property type="entry name" value="DNA REPAIR POLYMERASE UMUC / TRANSFERASE FAMILY MEMBER"/>
    <property type="match status" value="1"/>
</dbReference>
<organism evidence="18 19">
    <name type="scientific">Nocardioides aestuarii</name>
    <dbReference type="NCBI Taxonomy" id="252231"/>
    <lineage>
        <taxon>Bacteria</taxon>
        <taxon>Bacillati</taxon>
        <taxon>Actinomycetota</taxon>
        <taxon>Actinomycetes</taxon>
        <taxon>Propionibacteriales</taxon>
        <taxon>Nocardioidaceae</taxon>
        <taxon>Nocardioides</taxon>
    </lineage>
</organism>
<dbReference type="InterPro" id="IPR043128">
    <property type="entry name" value="Rev_trsase/Diguanyl_cyclase"/>
</dbReference>
<evidence type="ECO:0000259" key="17">
    <source>
        <dbReference type="PROSITE" id="PS50173"/>
    </source>
</evidence>
<accession>A0ABW4TQ16</accession>
<dbReference type="InterPro" id="IPR053848">
    <property type="entry name" value="IMS_HHH_1"/>
</dbReference>
<name>A0ABW4TQ16_9ACTN</name>
<dbReference type="InterPro" id="IPR017961">
    <property type="entry name" value="DNA_pol_Y-fam_little_finger"/>
</dbReference>
<evidence type="ECO:0000313" key="19">
    <source>
        <dbReference type="Proteomes" id="UP001597351"/>
    </source>
</evidence>
<evidence type="ECO:0000256" key="12">
    <source>
        <dbReference type="ARBA" id="ARBA00023125"/>
    </source>
</evidence>
<keyword evidence="12 16" id="KW-0238">DNA-binding</keyword>
<comment type="catalytic activity">
    <reaction evidence="15 16">
        <text>DNA(n) + a 2'-deoxyribonucleoside 5'-triphosphate = DNA(n+1) + diphosphate</text>
        <dbReference type="Rhea" id="RHEA:22508"/>
        <dbReference type="Rhea" id="RHEA-COMP:17339"/>
        <dbReference type="Rhea" id="RHEA-COMP:17340"/>
        <dbReference type="ChEBI" id="CHEBI:33019"/>
        <dbReference type="ChEBI" id="CHEBI:61560"/>
        <dbReference type="ChEBI" id="CHEBI:173112"/>
        <dbReference type="EC" id="2.7.7.7"/>
    </reaction>
</comment>
<feature type="site" description="Substrate discrimination" evidence="16">
    <location>
        <position position="19"/>
    </location>
</feature>
<keyword evidence="4 16" id="KW-0963">Cytoplasm</keyword>
<comment type="function">
    <text evidence="14 16">Poorly processive, error-prone DNA polymerase involved in untargeted mutagenesis. Copies undamaged DNA at stalled replication forks, which arise in vivo from mismatched or misaligned primer ends. These misaligned primers can be extended by PolIV. Exhibits no 3'-5' exonuclease (proofreading) activity. May be involved in translesional synthesis, in conjunction with the beta clamp from PolIII.</text>
</comment>
<feature type="domain" description="UmuC" evidence="17">
    <location>
        <begin position="10"/>
        <end position="201"/>
    </location>
</feature>
<evidence type="ECO:0000256" key="15">
    <source>
        <dbReference type="ARBA" id="ARBA00049244"/>
    </source>
</evidence>
<comment type="caution">
    <text evidence="18">The sequence shown here is derived from an EMBL/GenBank/DDBJ whole genome shotgun (WGS) entry which is preliminary data.</text>
</comment>
<dbReference type="CDD" id="cd03586">
    <property type="entry name" value="PolY_Pol_IV_kappa"/>
    <property type="match status" value="1"/>
</dbReference>
<evidence type="ECO:0000256" key="7">
    <source>
        <dbReference type="ARBA" id="ARBA00022705"/>
    </source>
</evidence>
<dbReference type="PANTHER" id="PTHR11076:SF33">
    <property type="entry name" value="DNA POLYMERASE KAPPA"/>
    <property type="match status" value="1"/>
</dbReference>
<keyword evidence="19" id="KW-1185">Reference proteome</keyword>
<evidence type="ECO:0000256" key="4">
    <source>
        <dbReference type="ARBA" id="ARBA00022490"/>
    </source>
</evidence>
<evidence type="ECO:0000256" key="13">
    <source>
        <dbReference type="ARBA" id="ARBA00023204"/>
    </source>
</evidence>
<protein>
    <recommendedName>
        <fullName evidence="16">DNA polymerase IV</fullName>
        <shortName evidence="16">Pol IV</shortName>
        <ecNumber evidence="16">2.7.7.7</ecNumber>
    </recommendedName>
</protein>
<dbReference type="SUPFAM" id="SSF56672">
    <property type="entry name" value="DNA/RNA polymerases"/>
    <property type="match status" value="1"/>
</dbReference>
<gene>
    <name evidence="16" type="primary">dinB</name>
    <name evidence="18" type="ORF">ACFSDE_13750</name>
</gene>
<dbReference type="Proteomes" id="UP001597351">
    <property type="component" value="Unassembled WGS sequence"/>
</dbReference>
<dbReference type="EMBL" id="JBHUGD010000003">
    <property type="protein sequence ID" value="MFD1947859.1"/>
    <property type="molecule type" value="Genomic_DNA"/>
</dbReference>
<dbReference type="Gene3D" id="3.30.1490.100">
    <property type="entry name" value="DNA polymerase, Y-family, little finger domain"/>
    <property type="match status" value="1"/>
</dbReference>
<keyword evidence="11 16" id="KW-0239">DNA-directed DNA polymerase</keyword>